<evidence type="ECO:0000256" key="4">
    <source>
        <dbReference type="ARBA" id="ARBA00022771"/>
    </source>
</evidence>
<evidence type="ECO:0000256" key="5">
    <source>
        <dbReference type="ARBA" id="ARBA00022777"/>
    </source>
</evidence>
<dbReference type="GO" id="GO:0008270">
    <property type="term" value="F:zinc ion binding"/>
    <property type="evidence" value="ECO:0007669"/>
    <property type="project" value="UniProtKB-KW"/>
</dbReference>
<dbReference type="EMBL" id="LNIX01000019">
    <property type="protein sequence ID" value="OXA44777.1"/>
    <property type="molecule type" value="Genomic_DNA"/>
</dbReference>
<dbReference type="PROSITE" id="PS50011">
    <property type="entry name" value="PROTEIN_KINASE_DOM"/>
    <property type="match status" value="1"/>
</dbReference>
<keyword evidence="6" id="KW-0862">Zinc</keyword>
<dbReference type="STRING" id="158441.A0A226DJB0"/>
<evidence type="ECO:0000259" key="12">
    <source>
        <dbReference type="PROSITE" id="PS50950"/>
    </source>
</evidence>
<dbReference type="Gene3D" id="1.10.510.10">
    <property type="entry name" value="Transferase(Phosphotransferase) domain 1"/>
    <property type="match status" value="1"/>
</dbReference>
<comment type="similarity">
    <text evidence="9">Belongs to the protein kinase superfamily. Ser/Thr protein kinase family. GCN2 subfamily.</text>
</comment>
<dbReference type="InterPro" id="IPR050339">
    <property type="entry name" value="CC_SR_Kinase"/>
</dbReference>
<dbReference type="InterPro" id="IPR006612">
    <property type="entry name" value="THAP_Znf"/>
</dbReference>
<proteinExistence type="inferred from homology"/>
<feature type="domain" description="THAP-type" evidence="12">
    <location>
        <begin position="10"/>
        <end position="96"/>
    </location>
</feature>
<dbReference type="InterPro" id="IPR011009">
    <property type="entry name" value="Kinase-like_dom_sf"/>
</dbReference>
<dbReference type="AlphaFoldDB" id="A0A226DJB0"/>
<evidence type="ECO:0000313" key="13">
    <source>
        <dbReference type="EMBL" id="OXA44777.1"/>
    </source>
</evidence>
<dbReference type="Pfam" id="PF00069">
    <property type="entry name" value="Pkinase"/>
    <property type="match status" value="1"/>
</dbReference>
<dbReference type="GO" id="GO:0003677">
    <property type="term" value="F:DNA binding"/>
    <property type="evidence" value="ECO:0007669"/>
    <property type="project" value="UniProtKB-UniRule"/>
</dbReference>
<evidence type="ECO:0000256" key="9">
    <source>
        <dbReference type="ARBA" id="ARBA00037982"/>
    </source>
</evidence>
<dbReference type="SMART" id="SM00980">
    <property type="entry name" value="THAP"/>
    <property type="match status" value="1"/>
</dbReference>
<evidence type="ECO:0000256" key="2">
    <source>
        <dbReference type="ARBA" id="ARBA00022723"/>
    </source>
</evidence>
<keyword evidence="2" id="KW-0479">Metal-binding</keyword>
<accession>A0A226DJB0</accession>
<dbReference type="Pfam" id="PF21787">
    <property type="entry name" value="TNP-like_RNaseH_N"/>
    <property type="match status" value="1"/>
</dbReference>
<dbReference type="GO" id="GO:0005634">
    <property type="term" value="C:nucleus"/>
    <property type="evidence" value="ECO:0007669"/>
    <property type="project" value="TreeGrafter"/>
</dbReference>
<dbReference type="InterPro" id="IPR008271">
    <property type="entry name" value="Ser/Thr_kinase_AS"/>
</dbReference>
<keyword evidence="1" id="KW-0808">Transferase</keyword>
<name>A0A226DJB0_FOLCA</name>
<evidence type="ECO:0000256" key="3">
    <source>
        <dbReference type="ARBA" id="ARBA00022741"/>
    </source>
</evidence>
<dbReference type="Gene3D" id="3.30.200.20">
    <property type="entry name" value="Phosphorylase Kinase, domain 1"/>
    <property type="match status" value="1"/>
</dbReference>
<dbReference type="SUPFAM" id="SSF56112">
    <property type="entry name" value="Protein kinase-like (PK-like)"/>
    <property type="match status" value="1"/>
</dbReference>
<keyword evidence="14" id="KW-1185">Reference proteome</keyword>
<evidence type="ECO:0000256" key="1">
    <source>
        <dbReference type="ARBA" id="ARBA00022679"/>
    </source>
</evidence>
<dbReference type="SMART" id="SM00220">
    <property type="entry name" value="S_TKc"/>
    <property type="match status" value="1"/>
</dbReference>
<comment type="caution">
    <text evidence="13">The sequence shown here is derived from an EMBL/GenBank/DDBJ whole genome shotgun (WGS) entry which is preliminary data.</text>
</comment>
<evidence type="ECO:0000256" key="10">
    <source>
        <dbReference type="PROSITE-ProRule" id="PRU00309"/>
    </source>
</evidence>
<dbReference type="SUPFAM" id="SSF57716">
    <property type="entry name" value="Glucocorticoid receptor-like (DNA-binding domain)"/>
    <property type="match status" value="1"/>
</dbReference>
<keyword evidence="5 13" id="KW-0418">Kinase</keyword>
<evidence type="ECO:0000256" key="6">
    <source>
        <dbReference type="ARBA" id="ARBA00022833"/>
    </source>
</evidence>
<gene>
    <name evidence="13" type="ORF">Fcan01_20912</name>
</gene>
<keyword evidence="7" id="KW-0067">ATP-binding</keyword>
<evidence type="ECO:0000256" key="8">
    <source>
        <dbReference type="ARBA" id="ARBA00023125"/>
    </source>
</evidence>
<keyword evidence="8 10" id="KW-0238">DNA-binding</keyword>
<keyword evidence="3" id="KW-0547">Nucleotide-binding</keyword>
<protein>
    <submittedName>
        <fullName evidence="13">Putative serine/threonine-protein kinase PknB</fullName>
    </submittedName>
</protein>
<feature type="domain" description="Protein kinase" evidence="11">
    <location>
        <begin position="341"/>
        <end position="695"/>
    </location>
</feature>
<dbReference type="Pfam" id="PF05485">
    <property type="entry name" value="THAP"/>
    <property type="match status" value="1"/>
</dbReference>
<dbReference type="InterPro" id="IPR048365">
    <property type="entry name" value="TNP-like_RNaseH_N"/>
</dbReference>
<dbReference type="InterPro" id="IPR000719">
    <property type="entry name" value="Prot_kinase_dom"/>
</dbReference>
<evidence type="ECO:0000256" key="7">
    <source>
        <dbReference type="ARBA" id="ARBA00022840"/>
    </source>
</evidence>
<evidence type="ECO:0000313" key="14">
    <source>
        <dbReference type="Proteomes" id="UP000198287"/>
    </source>
</evidence>
<dbReference type="GO" id="GO:0004672">
    <property type="term" value="F:protein kinase activity"/>
    <property type="evidence" value="ECO:0007669"/>
    <property type="project" value="InterPro"/>
</dbReference>
<dbReference type="Proteomes" id="UP000198287">
    <property type="component" value="Unassembled WGS sequence"/>
</dbReference>
<dbReference type="GO" id="GO:0005524">
    <property type="term" value="F:ATP binding"/>
    <property type="evidence" value="ECO:0007669"/>
    <property type="project" value="UniProtKB-KW"/>
</dbReference>
<dbReference type="PANTHER" id="PTHR11042">
    <property type="entry name" value="EUKARYOTIC TRANSLATION INITIATION FACTOR 2-ALPHA KINASE EIF2-ALPHA KINASE -RELATED"/>
    <property type="match status" value="1"/>
</dbReference>
<dbReference type="GO" id="GO:0005737">
    <property type="term" value="C:cytoplasm"/>
    <property type="evidence" value="ECO:0007669"/>
    <property type="project" value="TreeGrafter"/>
</dbReference>
<organism evidence="13 14">
    <name type="scientific">Folsomia candida</name>
    <name type="common">Springtail</name>
    <dbReference type="NCBI Taxonomy" id="158441"/>
    <lineage>
        <taxon>Eukaryota</taxon>
        <taxon>Metazoa</taxon>
        <taxon>Ecdysozoa</taxon>
        <taxon>Arthropoda</taxon>
        <taxon>Hexapoda</taxon>
        <taxon>Collembola</taxon>
        <taxon>Entomobryomorpha</taxon>
        <taxon>Isotomoidea</taxon>
        <taxon>Isotomidae</taxon>
        <taxon>Proisotominae</taxon>
        <taxon>Folsomia</taxon>
    </lineage>
</organism>
<sequence length="716" mass="80814">MECGKKDPGIPKTCCVPSCTLALRWIADISYHCFPGLKLHLKTPNEWIKVIRGLISNQEWEPSGHKICSRHFLTSDFRTDADSFKRWRVPAVPAVNLYPLTDPPQNDEQTMEVVDTDVPLHTITIRGQLSDDSILTQGTKIEITIRILSDESGVAEYPSEMKSVCTVNEDGTFETVSELIKENSTSATETLRKTLKNPKATRQLFPSPSRPTTSQPKFLTPNSRRVSMAEHNYARSPVYTSGYYIDRANKLKTRLRTSKLSTAKLKRKFVGFITPSSSWTGSTEAYEENAELASSALVVLVAGISGGWKCPIGYIFTDKVDSDTMVSMVTTGLKLLREGGFRVHAIISDGFAANVSMFEKLGMKEKPFCKYKRNVDMVPIRYEDINPVLTPTSDTDPPLHTIFDMCGDRETTVALKLILPRCEKEIDNLKREIEIMSKIVHPNIALASSSIVAKEFNLEEISKFLSQAHRDGTQSIQDSSCVSSDNTSNGDSRLVWGISMQLYGPDLETWLNYTFKLRNNFDPHSAKMAIKIVRGIIRGLKYLHRLNIMHRDLKPNNILFSNSASANEFKFPVIITDFGLSKEIPEQVEVHYPAQGNARFRAPEVWDGNEVTLQAEVYSLGLLILVVLLPIQGKHVQSVASEIIQNHKESKFIDVNNELNFFFSSVVKMIQPKTEERMSCQEFNSFDVPWDHINVIDFQKLIKSLINQKYFLGSKY</sequence>
<dbReference type="PROSITE" id="PS00108">
    <property type="entry name" value="PROTEIN_KINASE_ST"/>
    <property type="match status" value="1"/>
</dbReference>
<keyword evidence="4 10" id="KW-0863">Zinc-finger</keyword>
<reference evidence="13 14" key="1">
    <citation type="submission" date="2015-12" db="EMBL/GenBank/DDBJ databases">
        <title>The genome of Folsomia candida.</title>
        <authorList>
            <person name="Faddeeva A."/>
            <person name="Derks M.F."/>
            <person name="Anvar Y."/>
            <person name="Smit S."/>
            <person name="Van Straalen N."/>
            <person name="Roelofs D."/>
        </authorList>
    </citation>
    <scope>NUCLEOTIDE SEQUENCE [LARGE SCALE GENOMIC DNA]</scope>
    <source>
        <strain evidence="13 14">VU population</strain>
        <tissue evidence="13">Whole body</tissue>
    </source>
</reference>
<evidence type="ECO:0000259" key="11">
    <source>
        <dbReference type="PROSITE" id="PS50011"/>
    </source>
</evidence>
<dbReference type="OrthoDB" id="1405469at2759"/>
<dbReference type="PROSITE" id="PS50950">
    <property type="entry name" value="ZF_THAP"/>
    <property type="match status" value="1"/>
</dbReference>